<reference evidence="2" key="1">
    <citation type="journal article" date="2023" name="Nat. Plants">
        <title>Single-cell RNA sequencing provides a high-resolution roadmap for understanding the multicellular compartmentation of specialized metabolism.</title>
        <authorList>
            <person name="Sun S."/>
            <person name="Shen X."/>
            <person name="Li Y."/>
            <person name="Li Y."/>
            <person name="Wang S."/>
            <person name="Li R."/>
            <person name="Zhang H."/>
            <person name="Shen G."/>
            <person name="Guo B."/>
            <person name="Wei J."/>
            <person name="Xu J."/>
            <person name="St-Pierre B."/>
            <person name="Chen S."/>
            <person name="Sun C."/>
        </authorList>
    </citation>
    <scope>NUCLEOTIDE SEQUENCE [LARGE SCALE GENOMIC DNA]</scope>
</reference>
<comment type="caution">
    <text evidence="1">The sequence shown here is derived from an EMBL/GenBank/DDBJ whole genome shotgun (WGS) entry which is preliminary data.</text>
</comment>
<evidence type="ECO:0000313" key="1">
    <source>
        <dbReference type="EMBL" id="KAI5678253.1"/>
    </source>
</evidence>
<sequence>MILAKEADQLRRSVKKYKRQANDSPTVEEQSTRLIQQGPRSPWIIHRGGVEDVLRQIKEEDSERILVDYLRRKVANIEDPMPGTKVQVTLQERGETSGAKKKSRPRESGPVQQVRKPVGMGSVHEDTDTTTSQVIGECGSFSKVGVGD</sequence>
<evidence type="ECO:0000313" key="2">
    <source>
        <dbReference type="Proteomes" id="UP001060085"/>
    </source>
</evidence>
<dbReference type="EMBL" id="CM044702">
    <property type="protein sequence ID" value="KAI5678253.1"/>
    <property type="molecule type" value="Genomic_DNA"/>
</dbReference>
<organism evidence="1 2">
    <name type="scientific">Catharanthus roseus</name>
    <name type="common">Madagascar periwinkle</name>
    <name type="synonym">Vinca rosea</name>
    <dbReference type="NCBI Taxonomy" id="4058"/>
    <lineage>
        <taxon>Eukaryota</taxon>
        <taxon>Viridiplantae</taxon>
        <taxon>Streptophyta</taxon>
        <taxon>Embryophyta</taxon>
        <taxon>Tracheophyta</taxon>
        <taxon>Spermatophyta</taxon>
        <taxon>Magnoliopsida</taxon>
        <taxon>eudicotyledons</taxon>
        <taxon>Gunneridae</taxon>
        <taxon>Pentapetalae</taxon>
        <taxon>asterids</taxon>
        <taxon>lamiids</taxon>
        <taxon>Gentianales</taxon>
        <taxon>Apocynaceae</taxon>
        <taxon>Rauvolfioideae</taxon>
        <taxon>Vinceae</taxon>
        <taxon>Catharanthinae</taxon>
        <taxon>Catharanthus</taxon>
    </lineage>
</organism>
<accession>A0ACC0C0F5</accession>
<dbReference type="Proteomes" id="UP001060085">
    <property type="component" value="Linkage Group LG02"/>
</dbReference>
<gene>
    <name evidence="1" type="ORF">M9H77_09203</name>
</gene>
<proteinExistence type="predicted"/>
<name>A0ACC0C0F5_CATRO</name>
<protein>
    <submittedName>
        <fullName evidence="1">Uncharacterized protein</fullName>
    </submittedName>
</protein>
<keyword evidence="2" id="KW-1185">Reference proteome</keyword>